<proteinExistence type="predicted"/>
<dbReference type="EMBL" id="CP113520">
    <property type="protein sequence ID" value="WAJ30684.1"/>
    <property type="molecule type" value="Genomic_DNA"/>
</dbReference>
<keyword evidence="1" id="KW-0418">Kinase</keyword>
<sequence>MLKIAEAGRGRILFAGGAHIDRRARAGAPYRAGASNPGSLFQTAGGASLNAATAWRALSGAATLWSARGGDADAAQVEAAVESAGVQDLSVAWLDRPTASYTAILDDRGDLVAGVADMAIYDRLQPRLLSRSHLRPAIGNCDAALIDTNLPEVTLARLADMFAPGRPVGAIGVSPAKVVRLRPVLPRIDALFLSRAEAASLAHATPSTRFDLLVELLDEAGIRRAVVTDGAGPALILSANGLFLQTPLAVQPRDVTGAGDTLAATAFGLFAAGLDFTEAVRFGMAAATIRIRDGALPEPDAFPDMIETLAAEMPPLEPIGERTTP</sequence>
<evidence type="ECO:0000313" key="1">
    <source>
        <dbReference type="EMBL" id="WAJ30684.1"/>
    </source>
</evidence>
<keyword evidence="2" id="KW-1185">Reference proteome</keyword>
<gene>
    <name evidence="1" type="ORF">OXU80_10955</name>
</gene>
<protein>
    <submittedName>
        <fullName evidence="1">PfkB family carbohydrate kinase</fullName>
    </submittedName>
</protein>
<accession>A0ACD4NV63</accession>
<organism evidence="1 2">
    <name type="scientific">Antarcticirhabdus aurantiaca</name>
    <dbReference type="NCBI Taxonomy" id="2606717"/>
    <lineage>
        <taxon>Bacteria</taxon>
        <taxon>Pseudomonadati</taxon>
        <taxon>Pseudomonadota</taxon>
        <taxon>Alphaproteobacteria</taxon>
        <taxon>Hyphomicrobiales</taxon>
        <taxon>Aurantimonadaceae</taxon>
        <taxon>Antarcticirhabdus</taxon>
    </lineage>
</organism>
<name>A0ACD4NV63_9HYPH</name>
<evidence type="ECO:0000313" key="2">
    <source>
        <dbReference type="Proteomes" id="UP001163223"/>
    </source>
</evidence>
<reference evidence="1" key="1">
    <citation type="submission" date="2022-11" db="EMBL/GenBank/DDBJ databases">
        <title>beta-Carotene-producing bacterium, Jeongeuplla avenae sp. nov., alleviates the salt stress of Arabidopsis seedlings.</title>
        <authorList>
            <person name="Jiang L."/>
            <person name="Lee J."/>
        </authorList>
    </citation>
    <scope>NUCLEOTIDE SEQUENCE</scope>
    <source>
        <strain evidence="1">DY_R2A_6</strain>
    </source>
</reference>
<keyword evidence="1" id="KW-0808">Transferase</keyword>
<dbReference type="Proteomes" id="UP001163223">
    <property type="component" value="Chromosome"/>
</dbReference>